<feature type="compositionally biased region" description="Basic and acidic residues" evidence="5">
    <location>
        <begin position="113"/>
        <end position="126"/>
    </location>
</feature>
<dbReference type="GO" id="GO:0000027">
    <property type="term" value="P:ribosomal large subunit assembly"/>
    <property type="evidence" value="ECO:0007669"/>
    <property type="project" value="TreeGrafter"/>
</dbReference>
<dbReference type="GO" id="GO:0003676">
    <property type="term" value="F:nucleic acid binding"/>
    <property type="evidence" value="ECO:0007669"/>
    <property type="project" value="InterPro"/>
</dbReference>
<dbReference type="AlphaFoldDB" id="A0AAN6ULP7"/>
<dbReference type="SUPFAM" id="SSF53098">
    <property type="entry name" value="Ribonuclease H-like"/>
    <property type="match status" value="1"/>
</dbReference>
<proteinExistence type="predicted"/>
<dbReference type="InterPro" id="IPR012337">
    <property type="entry name" value="RNaseH-like_sf"/>
</dbReference>
<evidence type="ECO:0000259" key="6">
    <source>
        <dbReference type="PROSITE" id="PS50157"/>
    </source>
</evidence>
<evidence type="ECO:0000256" key="5">
    <source>
        <dbReference type="SAM" id="MobiDB-lite"/>
    </source>
</evidence>
<accession>A0AAN6ULP7</accession>
<reference evidence="7" key="1">
    <citation type="journal article" date="2023" name="Mol. Phylogenet. Evol.">
        <title>Genome-scale phylogeny and comparative genomics of the fungal order Sordariales.</title>
        <authorList>
            <person name="Hensen N."/>
            <person name="Bonometti L."/>
            <person name="Westerberg I."/>
            <person name="Brannstrom I.O."/>
            <person name="Guillou S."/>
            <person name="Cros-Aarteil S."/>
            <person name="Calhoun S."/>
            <person name="Haridas S."/>
            <person name="Kuo A."/>
            <person name="Mondo S."/>
            <person name="Pangilinan J."/>
            <person name="Riley R."/>
            <person name="LaButti K."/>
            <person name="Andreopoulos B."/>
            <person name="Lipzen A."/>
            <person name="Chen C."/>
            <person name="Yan M."/>
            <person name="Daum C."/>
            <person name="Ng V."/>
            <person name="Clum A."/>
            <person name="Steindorff A."/>
            <person name="Ohm R.A."/>
            <person name="Martin F."/>
            <person name="Silar P."/>
            <person name="Natvig D.O."/>
            <person name="Lalanne C."/>
            <person name="Gautier V."/>
            <person name="Ament-Velasquez S.L."/>
            <person name="Kruys A."/>
            <person name="Hutchinson M.I."/>
            <person name="Powell A.J."/>
            <person name="Barry K."/>
            <person name="Miller A.N."/>
            <person name="Grigoriev I.V."/>
            <person name="Debuchy R."/>
            <person name="Gladieux P."/>
            <person name="Hiltunen Thoren M."/>
            <person name="Johannesson H."/>
        </authorList>
    </citation>
    <scope>NUCLEOTIDE SEQUENCE</scope>
    <source>
        <strain evidence="7">CBS 123565</strain>
    </source>
</reference>
<dbReference type="Gene3D" id="3.30.420.10">
    <property type="entry name" value="Ribonuclease H-like superfamily/Ribonuclease H"/>
    <property type="match status" value="1"/>
</dbReference>
<gene>
    <name evidence="7" type="ORF">BT67DRAFT_441500</name>
</gene>
<keyword evidence="4" id="KW-0479">Metal-binding</keyword>
<comment type="caution">
    <text evidence="7">The sequence shown here is derived from an EMBL/GenBank/DDBJ whole genome shotgun (WGS) entry which is preliminary data.</text>
</comment>
<dbReference type="PROSITE" id="PS00028">
    <property type="entry name" value="ZINC_FINGER_C2H2_1"/>
    <property type="match status" value="2"/>
</dbReference>
<feature type="domain" description="C2H2-type" evidence="6">
    <location>
        <begin position="97"/>
        <end position="127"/>
    </location>
</feature>
<dbReference type="SMART" id="SM00479">
    <property type="entry name" value="EXOIII"/>
    <property type="match status" value="1"/>
</dbReference>
<dbReference type="Proteomes" id="UP001304895">
    <property type="component" value="Unassembled WGS sequence"/>
</dbReference>
<evidence type="ECO:0000256" key="2">
    <source>
        <dbReference type="ARBA" id="ARBA00022801"/>
    </source>
</evidence>
<feature type="region of interest" description="Disordered" evidence="5">
    <location>
        <begin position="112"/>
        <end position="154"/>
    </location>
</feature>
<evidence type="ECO:0000313" key="7">
    <source>
        <dbReference type="EMBL" id="KAK4135059.1"/>
    </source>
</evidence>
<dbReference type="InterPro" id="IPR013520">
    <property type="entry name" value="Ribonucl_H"/>
</dbReference>
<feature type="region of interest" description="Disordered" evidence="5">
    <location>
        <begin position="417"/>
        <end position="445"/>
    </location>
</feature>
<dbReference type="PROSITE" id="PS50157">
    <property type="entry name" value="ZINC_FINGER_C2H2_2"/>
    <property type="match status" value="1"/>
</dbReference>
<dbReference type="GO" id="GO:0006364">
    <property type="term" value="P:rRNA processing"/>
    <property type="evidence" value="ECO:0007669"/>
    <property type="project" value="TreeGrafter"/>
</dbReference>
<dbReference type="InterPro" id="IPR036397">
    <property type="entry name" value="RNaseH_sf"/>
</dbReference>
<dbReference type="GO" id="GO:0004527">
    <property type="term" value="F:exonuclease activity"/>
    <property type="evidence" value="ECO:0007669"/>
    <property type="project" value="UniProtKB-KW"/>
</dbReference>
<dbReference type="CDD" id="cd06137">
    <property type="entry name" value="DEDDh_RNase"/>
    <property type="match status" value="1"/>
</dbReference>
<dbReference type="GO" id="GO:0005634">
    <property type="term" value="C:nucleus"/>
    <property type="evidence" value="ECO:0007669"/>
    <property type="project" value="TreeGrafter"/>
</dbReference>
<keyword evidence="1" id="KW-0540">Nuclease</keyword>
<dbReference type="InterPro" id="IPR047021">
    <property type="entry name" value="REXO1/3/4-like"/>
</dbReference>
<dbReference type="PANTHER" id="PTHR12801:SF114">
    <property type="entry name" value="EXONUCLEASE, PUTATIVE (AFU_ORTHOLOGUE AFUA_7G00870)-RELATED"/>
    <property type="match status" value="1"/>
</dbReference>
<evidence type="ECO:0000256" key="4">
    <source>
        <dbReference type="PROSITE-ProRule" id="PRU00042"/>
    </source>
</evidence>
<dbReference type="GO" id="GO:0008270">
    <property type="term" value="F:zinc ion binding"/>
    <property type="evidence" value="ECO:0007669"/>
    <property type="project" value="UniProtKB-KW"/>
</dbReference>
<protein>
    <recommendedName>
        <fullName evidence="6">C2H2-type domain-containing protein</fullName>
    </recommendedName>
</protein>
<keyword evidence="4" id="KW-0862">Zinc</keyword>
<keyword evidence="3" id="KW-0269">Exonuclease</keyword>
<reference evidence="7" key="2">
    <citation type="submission" date="2023-05" db="EMBL/GenBank/DDBJ databases">
        <authorList>
            <consortium name="Lawrence Berkeley National Laboratory"/>
            <person name="Steindorff A."/>
            <person name="Hensen N."/>
            <person name="Bonometti L."/>
            <person name="Westerberg I."/>
            <person name="Brannstrom I.O."/>
            <person name="Guillou S."/>
            <person name="Cros-Aarteil S."/>
            <person name="Calhoun S."/>
            <person name="Haridas S."/>
            <person name="Kuo A."/>
            <person name="Mondo S."/>
            <person name="Pangilinan J."/>
            <person name="Riley R."/>
            <person name="Labutti K."/>
            <person name="Andreopoulos B."/>
            <person name="Lipzen A."/>
            <person name="Chen C."/>
            <person name="Yanf M."/>
            <person name="Daum C."/>
            <person name="Ng V."/>
            <person name="Clum A."/>
            <person name="Ohm R."/>
            <person name="Martin F."/>
            <person name="Silar P."/>
            <person name="Natvig D."/>
            <person name="Lalanne C."/>
            <person name="Gautier V."/>
            <person name="Ament-Velasquez S.L."/>
            <person name="Kruys A."/>
            <person name="Hutchinson M.I."/>
            <person name="Powell A.J."/>
            <person name="Barry K."/>
            <person name="Miller A.N."/>
            <person name="Grigoriev I.V."/>
            <person name="Debuchy R."/>
            <person name="Gladieux P."/>
            <person name="Thoren M.H."/>
            <person name="Johannesson H."/>
        </authorList>
    </citation>
    <scope>NUCLEOTIDE SEQUENCE</scope>
    <source>
        <strain evidence="7">CBS 123565</strain>
    </source>
</reference>
<dbReference type="InterPro" id="IPR013087">
    <property type="entry name" value="Znf_C2H2_type"/>
</dbReference>
<keyword evidence="8" id="KW-1185">Reference proteome</keyword>
<dbReference type="EMBL" id="MU853407">
    <property type="protein sequence ID" value="KAK4135059.1"/>
    <property type="molecule type" value="Genomic_DNA"/>
</dbReference>
<name>A0AAN6ULP7_9PEZI</name>
<sequence length="478" mass="50778">MAISCASCGKSCATLSGLATHCRAKRHPYCLKCNRSFVDGAALGKHHGDSHVNQPTKMNPVPAASTLSFTPEQLLELAAASAGVTSAPPPPKGKGQVNCEKCSRVFGTAAALRQHERDSPAHRQPDAETTMPAEAARSVLPRSQHPSPRLAETSTQAAGTALADITHRGNTYTTLPPSAQSALYPVLLQHCHPSSRLALSGYPLVPTATRTPTATPPPSPALSKRKALVLDCEMAGSAGLPDQVVALSAADFFTGETLIDALVEPTGRVTQWRTPITGITRASMAAAVASGTALRGTRAAVERLFALVDAETVLVGHSLWHDLKALGVAHGRVIDTGILTAEASGRFGEGDKVRRTVGLERLCRELAGLVIRAGGACHDGLEDVLATRELAIWCLTHPEELKEWAVKNWAVDAGAGWTKGGKKRGGRGRGSARGGSSRVAVEGRRDRCRSPWYDDKCERWEDVVDYDTWPKSPPDWSD</sequence>
<dbReference type="SMART" id="SM00355">
    <property type="entry name" value="ZnF_C2H2"/>
    <property type="match status" value="3"/>
</dbReference>
<keyword evidence="2" id="KW-0378">Hydrolase</keyword>
<evidence type="ECO:0000313" key="8">
    <source>
        <dbReference type="Proteomes" id="UP001304895"/>
    </source>
</evidence>
<evidence type="ECO:0000256" key="3">
    <source>
        <dbReference type="ARBA" id="ARBA00022839"/>
    </source>
</evidence>
<dbReference type="PANTHER" id="PTHR12801">
    <property type="entry name" value="RNA EXONUCLEASE REXO1 / RECO3 FAMILY MEMBER-RELATED"/>
    <property type="match status" value="1"/>
</dbReference>
<evidence type="ECO:0000256" key="1">
    <source>
        <dbReference type="ARBA" id="ARBA00022722"/>
    </source>
</evidence>
<keyword evidence="4" id="KW-0863">Zinc-finger</keyword>
<dbReference type="Pfam" id="PF00929">
    <property type="entry name" value="RNase_T"/>
    <property type="match status" value="1"/>
</dbReference>
<organism evidence="7 8">
    <name type="scientific">Trichocladium antarcticum</name>
    <dbReference type="NCBI Taxonomy" id="1450529"/>
    <lineage>
        <taxon>Eukaryota</taxon>
        <taxon>Fungi</taxon>
        <taxon>Dikarya</taxon>
        <taxon>Ascomycota</taxon>
        <taxon>Pezizomycotina</taxon>
        <taxon>Sordariomycetes</taxon>
        <taxon>Sordariomycetidae</taxon>
        <taxon>Sordariales</taxon>
        <taxon>Chaetomiaceae</taxon>
        <taxon>Trichocladium</taxon>
    </lineage>
</organism>